<reference evidence="1 2" key="1">
    <citation type="submission" date="2019-07" db="EMBL/GenBank/DDBJ databases">
        <title>Whole genome shotgun sequence of Methylobacterium haplocladii NBRC 107714.</title>
        <authorList>
            <person name="Hosoyama A."/>
            <person name="Uohara A."/>
            <person name="Ohji S."/>
            <person name="Ichikawa N."/>
        </authorList>
    </citation>
    <scope>NUCLEOTIDE SEQUENCE [LARGE SCALE GENOMIC DNA]</scope>
    <source>
        <strain evidence="1 2">NBRC 107714</strain>
    </source>
</reference>
<gene>
    <name evidence="1" type="ORF">MHA02_30230</name>
</gene>
<proteinExistence type="predicted"/>
<protein>
    <submittedName>
        <fullName evidence="1">Uncharacterized protein</fullName>
    </submittedName>
</protein>
<dbReference type="EMBL" id="BJZT01000032">
    <property type="protein sequence ID" value="GEP00636.1"/>
    <property type="molecule type" value="Genomic_DNA"/>
</dbReference>
<comment type="caution">
    <text evidence="1">The sequence shown here is derived from an EMBL/GenBank/DDBJ whole genome shotgun (WGS) entry which is preliminary data.</text>
</comment>
<name>A0A512ISI3_9HYPH</name>
<organism evidence="1 2">
    <name type="scientific">Methylobacterium haplocladii</name>
    <dbReference type="NCBI Taxonomy" id="1176176"/>
    <lineage>
        <taxon>Bacteria</taxon>
        <taxon>Pseudomonadati</taxon>
        <taxon>Pseudomonadota</taxon>
        <taxon>Alphaproteobacteria</taxon>
        <taxon>Hyphomicrobiales</taxon>
        <taxon>Methylobacteriaceae</taxon>
        <taxon>Methylobacterium</taxon>
    </lineage>
</organism>
<sequence>MRLDLGEISRLAKETSRDVLGKFVPISTAIAGAQTSDGSDALKITIVYPEANADDFGGTQLLNIISRMKSELHRAGEDRVPLVSFARMEDWIELQRDRTRTFG</sequence>
<keyword evidence="2" id="KW-1185">Reference proteome</keyword>
<evidence type="ECO:0000313" key="1">
    <source>
        <dbReference type="EMBL" id="GEP00636.1"/>
    </source>
</evidence>
<accession>A0A512ISI3</accession>
<dbReference type="Proteomes" id="UP000321258">
    <property type="component" value="Unassembled WGS sequence"/>
</dbReference>
<evidence type="ECO:0000313" key="2">
    <source>
        <dbReference type="Proteomes" id="UP000321258"/>
    </source>
</evidence>
<dbReference type="AlphaFoldDB" id="A0A512ISI3"/>